<evidence type="ECO:0000256" key="1">
    <source>
        <dbReference type="ARBA" id="ARBA00004141"/>
    </source>
</evidence>
<gene>
    <name evidence="8" type="ORF">AB0I59_01810</name>
</gene>
<evidence type="ECO:0000313" key="9">
    <source>
        <dbReference type="Proteomes" id="UP001551675"/>
    </source>
</evidence>
<dbReference type="InterPro" id="IPR051401">
    <property type="entry name" value="GtrA_CellWall_Glycosyl"/>
</dbReference>
<comment type="similarity">
    <text evidence="2">Belongs to the GtrA family.</text>
</comment>
<keyword evidence="5 6" id="KW-0472">Membrane</keyword>
<feature type="transmembrane region" description="Helical" evidence="6">
    <location>
        <begin position="21"/>
        <end position="41"/>
    </location>
</feature>
<dbReference type="RefSeq" id="WP_358129026.1">
    <property type="nucleotide sequence ID" value="NZ_JBFALK010000001.1"/>
</dbReference>
<evidence type="ECO:0000259" key="7">
    <source>
        <dbReference type="Pfam" id="PF04138"/>
    </source>
</evidence>
<evidence type="ECO:0000256" key="6">
    <source>
        <dbReference type="SAM" id="Phobius"/>
    </source>
</evidence>
<feature type="transmembrane region" description="Helical" evidence="6">
    <location>
        <begin position="113"/>
        <end position="133"/>
    </location>
</feature>
<proteinExistence type="inferred from homology"/>
<dbReference type="PANTHER" id="PTHR38459:SF1">
    <property type="entry name" value="PROPHAGE BACTOPRENOL-LINKED GLUCOSE TRANSLOCASE HOMOLOG"/>
    <property type="match status" value="1"/>
</dbReference>
<comment type="subcellular location">
    <subcellularLocation>
        <location evidence="1">Membrane</location>
        <topology evidence="1">Multi-pass membrane protein</topology>
    </subcellularLocation>
</comment>
<dbReference type="PANTHER" id="PTHR38459">
    <property type="entry name" value="PROPHAGE BACTOPRENOL-LINKED GLUCOSE TRANSLOCASE HOMOLOG"/>
    <property type="match status" value="1"/>
</dbReference>
<feature type="transmembrane region" description="Helical" evidence="6">
    <location>
        <begin position="53"/>
        <end position="71"/>
    </location>
</feature>
<evidence type="ECO:0000313" key="8">
    <source>
        <dbReference type="EMBL" id="MEV0967343.1"/>
    </source>
</evidence>
<dbReference type="InterPro" id="IPR007267">
    <property type="entry name" value="GtrA_DPMS_TM"/>
</dbReference>
<evidence type="ECO:0000256" key="5">
    <source>
        <dbReference type="ARBA" id="ARBA00023136"/>
    </source>
</evidence>
<evidence type="ECO:0000256" key="4">
    <source>
        <dbReference type="ARBA" id="ARBA00022989"/>
    </source>
</evidence>
<keyword evidence="3 6" id="KW-0812">Transmembrane</keyword>
<protein>
    <submittedName>
        <fullName evidence="8">GtrA family protein</fullName>
    </submittedName>
</protein>
<keyword evidence="9" id="KW-1185">Reference proteome</keyword>
<accession>A0ABV3G6V4</accession>
<evidence type="ECO:0000256" key="3">
    <source>
        <dbReference type="ARBA" id="ARBA00022692"/>
    </source>
</evidence>
<name>A0ABV3G6V4_MICGL</name>
<reference evidence="8 9" key="1">
    <citation type="submission" date="2024-06" db="EMBL/GenBank/DDBJ databases">
        <title>The Natural Products Discovery Center: Release of the First 8490 Sequenced Strains for Exploring Actinobacteria Biosynthetic Diversity.</title>
        <authorList>
            <person name="Kalkreuter E."/>
            <person name="Kautsar S.A."/>
            <person name="Yang D."/>
            <person name="Bader C.D."/>
            <person name="Teijaro C.N."/>
            <person name="Fluegel L."/>
            <person name="Davis C.M."/>
            <person name="Simpson J.R."/>
            <person name="Lauterbach L."/>
            <person name="Steele A.D."/>
            <person name="Gui C."/>
            <person name="Meng S."/>
            <person name="Li G."/>
            <person name="Viehrig K."/>
            <person name="Ye F."/>
            <person name="Su P."/>
            <person name="Kiefer A.F."/>
            <person name="Nichols A."/>
            <person name="Cepeda A.J."/>
            <person name="Yan W."/>
            <person name="Fan B."/>
            <person name="Jiang Y."/>
            <person name="Adhikari A."/>
            <person name="Zheng C.-J."/>
            <person name="Schuster L."/>
            <person name="Cowan T.M."/>
            <person name="Smanski M.J."/>
            <person name="Chevrette M.G."/>
            <person name="De Carvalho L.P.S."/>
            <person name="Shen B."/>
        </authorList>
    </citation>
    <scope>NUCLEOTIDE SEQUENCE [LARGE SCALE GENOMIC DNA]</scope>
    <source>
        <strain evidence="8 9">NPDC050100</strain>
    </source>
</reference>
<organism evidence="8 9">
    <name type="scientific">Microtetraspora glauca</name>
    <dbReference type="NCBI Taxonomy" id="1996"/>
    <lineage>
        <taxon>Bacteria</taxon>
        <taxon>Bacillati</taxon>
        <taxon>Actinomycetota</taxon>
        <taxon>Actinomycetes</taxon>
        <taxon>Streptosporangiales</taxon>
        <taxon>Streptosporangiaceae</taxon>
        <taxon>Microtetraspora</taxon>
    </lineage>
</organism>
<dbReference type="Proteomes" id="UP001551675">
    <property type="component" value="Unassembled WGS sequence"/>
</dbReference>
<dbReference type="Pfam" id="PF04138">
    <property type="entry name" value="GtrA_DPMS_TM"/>
    <property type="match status" value="1"/>
</dbReference>
<dbReference type="EMBL" id="JBFALK010000001">
    <property type="protein sequence ID" value="MEV0967343.1"/>
    <property type="molecule type" value="Genomic_DNA"/>
</dbReference>
<evidence type="ECO:0000256" key="2">
    <source>
        <dbReference type="ARBA" id="ARBA00009399"/>
    </source>
</evidence>
<feature type="transmembrane region" description="Helical" evidence="6">
    <location>
        <begin position="83"/>
        <end position="107"/>
    </location>
</feature>
<keyword evidence="4 6" id="KW-1133">Transmembrane helix</keyword>
<feature type="domain" description="GtrA/DPMS transmembrane" evidence="7">
    <location>
        <begin position="20"/>
        <end position="140"/>
    </location>
</feature>
<comment type="caution">
    <text evidence="8">The sequence shown here is derived from an EMBL/GenBank/DDBJ whole genome shotgun (WGS) entry which is preliminary data.</text>
</comment>
<sequence>MQLLRGVYERFAAILHELIKFGLIGALAFVIDFGGTNLLRFVIELGPLTSKTIATVVAATFAYFGNRFWTFRHREQSGVAREYILFFLLNAVGLAISLAVIGFVTYVLGRHDALSFVIAQIIGLVLGTLFRFWSYKKWVFLAVPDTPASVVDTQAGPLTTR</sequence>